<comment type="caution">
    <text evidence="1">The sequence shown here is derived from an EMBL/GenBank/DDBJ whole genome shotgun (WGS) entry which is preliminary data.</text>
</comment>
<evidence type="ECO:0000313" key="1">
    <source>
        <dbReference type="EMBL" id="RAI83073.1"/>
    </source>
</evidence>
<keyword evidence="2" id="KW-1185">Reference proteome</keyword>
<dbReference type="RefSeq" id="WP_099580612.1">
    <property type="nucleotide sequence ID" value="NZ_MJBI02000001.1"/>
</dbReference>
<dbReference type="AlphaFoldDB" id="A0A2G5NMS0"/>
<accession>A0A2G5NMS0</accession>
<reference evidence="1 2" key="1">
    <citation type="journal article" date="2018" name="Front. Microbiol.">
        <title>Description and Comparative Genomics of Macrococcus caseolyticus subsp. hominis subsp. nov., Macrococcus goetzii sp. nov., Macrococcus epidermidis sp. nov., and Macrococcus bohemicus sp. nov., Novel Macrococci From Human Clinical Material With Virulence Potential and Suspected Uptake of Foreign DNA by Natural Transformation.</title>
        <authorList>
            <person name="Maslanova I."/>
            <person name="Wertheimer Z."/>
            <person name="Sedlacek I."/>
            <person name="Svec P."/>
            <person name="Indrakova A."/>
            <person name="Kovarovic V."/>
            <person name="Schumann P."/>
            <person name="Sproer C."/>
            <person name="Kralova S."/>
            <person name="Sedo O."/>
            <person name="Kristofova L."/>
            <person name="Vrbovska V."/>
            <person name="Fuzik T."/>
            <person name="Petras P."/>
            <person name="Zdrahal Z."/>
            <person name="Ruzickova V."/>
            <person name="Doskar J."/>
            <person name="Pantucek R."/>
        </authorList>
    </citation>
    <scope>NUCLEOTIDE SEQUENCE [LARGE SCALE GENOMIC DNA]</scope>
    <source>
        <strain evidence="1 2">CCM 4927</strain>
    </source>
</reference>
<organism evidence="1 2">
    <name type="scientific">Macrococcoides goetzii</name>
    <dbReference type="NCBI Taxonomy" id="1891097"/>
    <lineage>
        <taxon>Bacteria</taxon>
        <taxon>Bacillati</taxon>
        <taxon>Bacillota</taxon>
        <taxon>Bacilli</taxon>
        <taxon>Bacillales</taxon>
        <taxon>Staphylococcaceae</taxon>
        <taxon>Macrococcoides</taxon>
    </lineage>
</organism>
<dbReference type="Proteomes" id="UP000229523">
    <property type="component" value="Unassembled WGS sequence"/>
</dbReference>
<proteinExistence type="predicted"/>
<protein>
    <recommendedName>
        <fullName evidence="3">Glycosyl transferase</fullName>
    </recommendedName>
</protein>
<sequence length="264" mass="30939">MLKLSFDELQHFIFESEFNDEICINHKDKSFYFLLKYNKNFKKIICFSNGAIDPSKKKPPLYQRSTWKNEFKSSCLFIDDITLHGNGLKIGWGQGKEDSFALELVAEIIEVLLKRLDYSHDATLFYGSSAGGFMSMYLGILIKGSKVIVNNPQTNVLNYLEKSVNQMLEIVYPNLTKQEVIEKYLDRLSITKAFEKYQYIPDLLYMQNRASLTDMRDHVKPFITELSYLNLPLNNIEYYYYKHPKEGHSPLSKDQTMRLIQHHL</sequence>
<gene>
    <name evidence="1" type="ORF">BFS35_005115</name>
</gene>
<dbReference type="SUPFAM" id="SSF53474">
    <property type="entry name" value="alpha/beta-Hydrolases"/>
    <property type="match status" value="1"/>
</dbReference>
<dbReference type="InterPro" id="IPR029058">
    <property type="entry name" value="AB_hydrolase_fold"/>
</dbReference>
<evidence type="ECO:0000313" key="2">
    <source>
        <dbReference type="Proteomes" id="UP000229523"/>
    </source>
</evidence>
<evidence type="ECO:0008006" key="3">
    <source>
        <dbReference type="Google" id="ProtNLM"/>
    </source>
</evidence>
<dbReference type="EMBL" id="MJBI02000001">
    <property type="protein sequence ID" value="RAI83073.1"/>
    <property type="molecule type" value="Genomic_DNA"/>
</dbReference>
<name>A0A2G5NMS0_9STAP</name>